<dbReference type="AlphaFoldDB" id="A0A022R8A2"/>
<dbReference type="EMBL" id="KI630634">
    <property type="protein sequence ID" value="EYU35115.1"/>
    <property type="molecule type" value="Genomic_DNA"/>
</dbReference>
<sequence length="88" mass="10821">MWMMFCRENDRATFSNDCLGGLRNRRRRNRNRSFYKPLFEFRPFDSINRHDLTVREDFIGMNKTIVVRCYYGNIEIEIVFFLIEEIII</sequence>
<protein>
    <submittedName>
        <fullName evidence="1">Uncharacterized protein</fullName>
    </submittedName>
</protein>
<evidence type="ECO:0000313" key="1">
    <source>
        <dbReference type="EMBL" id="EYU35115.1"/>
    </source>
</evidence>
<name>A0A022R8A2_ERYGU</name>
<keyword evidence="2" id="KW-1185">Reference proteome</keyword>
<reference evidence="1 2" key="1">
    <citation type="journal article" date="2013" name="Proc. Natl. Acad. Sci. U.S.A.">
        <title>Fine-scale variation in meiotic recombination in Mimulus inferred from population shotgun sequencing.</title>
        <authorList>
            <person name="Hellsten U."/>
            <person name="Wright K.M."/>
            <person name="Jenkins J."/>
            <person name="Shu S."/>
            <person name="Yuan Y."/>
            <person name="Wessler S.R."/>
            <person name="Schmutz J."/>
            <person name="Willis J.H."/>
            <person name="Rokhsar D.S."/>
        </authorList>
    </citation>
    <scope>NUCLEOTIDE SEQUENCE [LARGE SCALE GENOMIC DNA]</scope>
    <source>
        <strain evidence="2">cv. DUN x IM62</strain>
    </source>
</reference>
<accession>A0A022R8A2</accession>
<dbReference type="Proteomes" id="UP000030748">
    <property type="component" value="Unassembled WGS sequence"/>
</dbReference>
<gene>
    <name evidence="1" type="ORF">MIMGU_mgv1a017218mg</name>
</gene>
<evidence type="ECO:0000313" key="2">
    <source>
        <dbReference type="Proteomes" id="UP000030748"/>
    </source>
</evidence>
<organism evidence="1 2">
    <name type="scientific">Erythranthe guttata</name>
    <name type="common">Yellow monkey flower</name>
    <name type="synonym">Mimulus guttatus</name>
    <dbReference type="NCBI Taxonomy" id="4155"/>
    <lineage>
        <taxon>Eukaryota</taxon>
        <taxon>Viridiplantae</taxon>
        <taxon>Streptophyta</taxon>
        <taxon>Embryophyta</taxon>
        <taxon>Tracheophyta</taxon>
        <taxon>Spermatophyta</taxon>
        <taxon>Magnoliopsida</taxon>
        <taxon>eudicotyledons</taxon>
        <taxon>Gunneridae</taxon>
        <taxon>Pentapetalae</taxon>
        <taxon>asterids</taxon>
        <taxon>lamiids</taxon>
        <taxon>Lamiales</taxon>
        <taxon>Phrymaceae</taxon>
        <taxon>Erythranthe</taxon>
    </lineage>
</organism>
<proteinExistence type="predicted"/>